<protein>
    <submittedName>
        <fullName evidence="2">Uncharacterized protein</fullName>
    </submittedName>
</protein>
<reference evidence="3" key="1">
    <citation type="journal article" date="2019" name="Int. J. Syst. Evol. Microbiol.">
        <title>The Global Catalogue of Microorganisms (GCM) 10K type strain sequencing project: providing services to taxonomists for standard genome sequencing and annotation.</title>
        <authorList>
            <consortium name="The Broad Institute Genomics Platform"/>
            <consortium name="The Broad Institute Genome Sequencing Center for Infectious Disease"/>
            <person name="Wu L."/>
            <person name="Ma J."/>
        </authorList>
    </citation>
    <scope>NUCLEOTIDE SEQUENCE [LARGE SCALE GENOMIC DNA]</scope>
    <source>
        <strain evidence="3">JCM 10696</strain>
    </source>
</reference>
<feature type="signal peptide" evidence="1">
    <location>
        <begin position="1"/>
        <end position="20"/>
    </location>
</feature>
<sequence length="149" mass="15331">MKSRWVGGIAAAAVLLAAQTAPGTALLTAAGLRAAPEGFTELAFADPHALPELVLSTGVLPLPGFTIGNHTGHDRDYGWTVTLTAGTETRLIARGRARAPGGGTVAVEPYATAQCKVGEFTLAVRLEGSGESIDHRSACTSDPDQRRPG</sequence>
<evidence type="ECO:0000313" key="2">
    <source>
        <dbReference type="EMBL" id="GAA0964270.1"/>
    </source>
</evidence>
<evidence type="ECO:0000313" key="3">
    <source>
        <dbReference type="Proteomes" id="UP001500665"/>
    </source>
</evidence>
<keyword evidence="1" id="KW-0732">Signal</keyword>
<comment type="caution">
    <text evidence="2">The sequence shown here is derived from an EMBL/GenBank/DDBJ whole genome shotgun (WGS) entry which is preliminary data.</text>
</comment>
<dbReference type="EMBL" id="BAAAHH010000033">
    <property type="protein sequence ID" value="GAA0964270.1"/>
    <property type="molecule type" value="Genomic_DNA"/>
</dbReference>
<proteinExistence type="predicted"/>
<feature type="chain" id="PRO_5046413646" evidence="1">
    <location>
        <begin position="21"/>
        <end position="149"/>
    </location>
</feature>
<accession>A0ABP4CBG0</accession>
<gene>
    <name evidence="2" type="ORF">GCM10009550_61760</name>
</gene>
<dbReference type="Proteomes" id="UP001500665">
    <property type="component" value="Unassembled WGS sequence"/>
</dbReference>
<dbReference type="RefSeq" id="WP_344244732.1">
    <property type="nucleotide sequence ID" value="NZ_BAAAHH010000033.1"/>
</dbReference>
<organism evidence="2 3">
    <name type="scientific">Actinocorallia libanotica</name>
    <dbReference type="NCBI Taxonomy" id="46162"/>
    <lineage>
        <taxon>Bacteria</taxon>
        <taxon>Bacillati</taxon>
        <taxon>Actinomycetota</taxon>
        <taxon>Actinomycetes</taxon>
        <taxon>Streptosporangiales</taxon>
        <taxon>Thermomonosporaceae</taxon>
        <taxon>Actinocorallia</taxon>
    </lineage>
</organism>
<name>A0ABP4CBG0_9ACTN</name>
<evidence type="ECO:0000256" key="1">
    <source>
        <dbReference type="SAM" id="SignalP"/>
    </source>
</evidence>
<keyword evidence="3" id="KW-1185">Reference proteome</keyword>